<proteinExistence type="predicted"/>
<dbReference type="GeneID" id="87877913"/>
<protein>
    <submittedName>
        <fullName evidence="1">Uncharacterized protein</fullName>
    </submittedName>
</protein>
<reference evidence="1 2" key="1">
    <citation type="journal article" date="2023" name="Mol. Phylogenet. Evol.">
        <title>Genome-scale phylogeny and comparative genomics of the fungal order Sordariales.</title>
        <authorList>
            <person name="Hensen N."/>
            <person name="Bonometti L."/>
            <person name="Westerberg I."/>
            <person name="Brannstrom I.O."/>
            <person name="Guillou S."/>
            <person name="Cros-Aarteil S."/>
            <person name="Calhoun S."/>
            <person name="Haridas S."/>
            <person name="Kuo A."/>
            <person name="Mondo S."/>
            <person name="Pangilinan J."/>
            <person name="Riley R."/>
            <person name="LaButti K."/>
            <person name="Andreopoulos B."/>
            <person name="Lipzen A."/>
            <person name="Chen C."/>
            <person name="Yan M."/>
            <person name="Daum C."/>
            <person name="Ng V."/>
            <person name="Clum A."/>
            <person name="Steindorff A."/>
            <person name="Ohm R.A."/>
            <person name="Martin F."/>
            <person name="Silar P."/>
            <person name="Natvig D.O."/>
            <person name="Lalanne C."/>
            <person name="Gautier V."/>
            <person name="Ament-Velasquez S.L."/>
            <person name="Kruys A."/>
            <person name="Hutchinson M.I."/>
            <person name="Powell A.J."/>
            <person name="Barry K."/>
            <person name="Miller A.N."/>
            <person name="Grigoriev I.V."/>
            <person name="Debuchy R."/>
            <person name="Gladieux P."/>
            <person name="Hiltunen Thoren M."/>
            <person name="Johannesson H."/>
        </authorList>
    </citation>
    <scope>NUCLEOTIDE SEQUENCE [LARGE SCALE GENOMIC DNA]</scope>
    <source>
        <strain evidence="1 2">FGSC 10403</strain>
    </source>
</reference>
<gene>
    <name evidence="1" type="ORF">B0T23DRAFT_431018</name>
</gene>
<evidence type="ECO:0000313" key="2">
    <source>
        <dbReference type="Proteomes" id="UP001285908"/>
    </source>
</evidence>
<organism evidence="1 2">
    <name type="scientific">Neurospora hispaniola</name>
    <dbReference type="NCBI Taxonomy" id="588809"/>
    <lineage>
        <taxon>Eukaryota</taxon>
        <taxon>Fungi</taxon>
        <taxon>Dikarya</taxon>
        <taxon>Ascomycota</taxon>
        <taxon>Pezizomycotina</taxon>
        <taxon>Sordariomycetes</taxon>
        <taxon>Sordariomycetidae</taxon>
        <taxon>Sordariales</taxon>
        <taxon>Sordariaceae</taxon>
        <taxon>Neurospora</taxon>
    </lineage>
</organism>
<dbReference type="AlphaFoldDB" id="A0AAJ0MPR7"/>
<comment type="caution">
    <text evidence="1">The sequence shown here is derived from an EMBL/GenBank/DDBJ whole genome shotgun (WGS) entry which is preliminary data.</text>
</comment>
<keyword evidence="2" id="KW-1185">Reference proteome</keyword>
<accession>A0AAJ0MPR7</accession>
<sequence length="177" mass="19834">MASALAVLPPTARHEQTSLQAIPHNVHASHEVNTASYIKTIPDEQTITAPAVIKTLVVTTLQATKNFPSTLNNFFVATHPERHPHFTRRARRDLNHQEDSKLGLSEAVEKTRRTVVDIEKAISGFVEGLGKSKTAPENGDGHVKRDLNDMDETWMSWIKMTGDPKWMEANDKVREAY</sequence>
<dbReference type="EMBL" id="JAULSX010000006">
    <property type="protein sequence ID" value="KAK3489569.1"/>
    <property type="molecule type" value="Genomic_DNA"/>
</dbReference>
<dbReference type="Proteomes" id="UP001285908">
    <property type="component" value="Unassembled WGS sequence"/>
</dbReference>
<name>A0AAJ0MPR7_9PEZI</name>
<dbReference type="RefSeq" id="XP_062691276.1">
    <property type="nucleotide sequence ID" value="XM_062840291.1"/>
</dbReference>
<evidence type="ECO:0000313" key="1">
    <source>
        <dbReference type="EMBL" id="KAK3489569.1"/>
    </source>
</evidence>